<evidence type="ECO:0000313" key="1">
    <source>
        <dbReference type="EMBL" id="GHF57158.1"/>
    </source>
</evidence>
<sequence>MEIAIVLGLVVLFFAAAVAVVAFEDRRAAHRKALQRAARLARLGEVDPLAPQRLRTDR</sequence>
<reference evidence="1" key="2">
    <citation type="submission" date="2020-09" db="EMBL/GenBank/DDBJ databases">
        <authorList>
            <person name="Sun Q."/>
            <person name="Zhou Y."/>
        </authorList>
    </citation>
    <scope>NUCLEOTIDE SEQUENCE</scope>
    <source>
        <strain evidence="1">CGMCC 4.7679</strain>
    </source>
</reference>
<dbReference type="Proteomes" id="UP000658656">
    <property type="component" value="Unassembled WGS sequence"/>
</dbReference>
<reference evidence="1" key="1">
    <citation type="journal article" date="2014" name="Int. J. Syst. Evol. Microbiol.">
        <title>Complete genome sequence of Corynebacterium casei LMG S-19264T (=DSM 44701T), isolated from a smear-ripened cheese.</title>
        <authorList>
            <consortium name="US DOE Joint Genome Institute (JGI-PGF)"/>
            <person name="Walter F."/>
            <person name="Albersmeier A."/>
            <person name="Kalinowski J."/>
            <person name="Ruckert C."/>
        </authorList>
    </citation>
    <scope>NUCLEOTIDE SEQUENCE</scope>
    <source>
        <strain evidence="1">CGMCC 4.7679</strain>
    </source>
</reference>
<evidence type="ECO:0000313" key="2">
    <source>
        <dbReference type="Proteomes" id="UP000658656"/>
    </source>
</evidence>
<name>A0A8H9ME00_9PSEU</name>
<dbReference type="AlphaFoldDB" id="A0A8H9ME00"/>
<dbReference type="EMBL" id="BNAV01000004">
    <property type="protein sequence ID" value="GHF57158.1"/>
    <property type="molecule type" value="Genomic_DNA"/>
</dbReference>
<organism evidence="1 2">
    <name type="scientific">Amycolatopsis bartoniae</name>
    <dbReference type="NCBI Taxonomy" id="941986"/>
    <lineage>
        <taxon>Bacteria</taxon>
        <taxon>Bacillati</taxon>
        <taxon>Actinomycetota</taxon>
        <taxon>Actinomycetes</taxon>
        <taxon>Pseudonocardiales</taxon>
        <taxon>Pseudonocardiaceae</taxon>
        <taxon>Amycolatopsis</taxon>
    </lineage>
</organism>
<accession>A0A8H9ME00</accession>
<gene>
    <name evidence="1" type="ORF">GCM10017566_32930</name>
</gene>
<comment type="caution">
    <text evidence="1">The sequence shown here is derived from an EMBL/GenBank/DDBJ whole genome shotgun (WGS) entry which is preliminary data.</text>
</comment>
<protein>
    <submittedName>
        <fullName evidence="1">Uncharacterized protein</fullName>
    </submittedName>
</protein>
<keyword evidence="2" id="KW-1185">Reference proteome</keyword>
<proteinExistence type="predicted"/>